<comment type="caution">
    <text evidence="2">The sequence shown here is derived from an EMBL/GenBank/DDBJ whole genome shotgun (WGS) entry which is preliminary data.</text>
</comment>
<dbReference type="Proteomes" id="UP001530315">
    <property type="component" value="Unassembled WGS sequence"/>
</dbReference>
<evidence type="ECO:0000256" key="1">
    <source>
        <dbReference type="SAM" id="MobiDB-lite"/>
    </source>
</evidence>
<sequence>MARTIDRRPDDDGHTEGEKRTIVATVVGVGHLVDPAGSDRHSRACRLVLRCLESLTSVLPLDGAAPPSSSPGDAVPSHKETRRLIGSNPVIAAALFDLLVNVFLYSPASGGASSTTTTLVPSGLSEMGRARLVGGGNRASDE</sequence>
<proteinExistence type="predicted"/>
<evidence type="ECO:0000313" key="3">
    <source>
        <dbReference type="Proteomes" id="UP001530315"/>
    </source>
</evidence>
<dbReference type="EMBL" id="JALLAZ020001747">
    <property type="protein sequence ID" value="KAL3765626.1"/>
    <property type="molecule type" value="Genomic_DNA"/>
</dbReference>
<name>A0ABD3MS06_9STRA</name>
<gene>
    <name evidence="2" type="ORF">ACHAW5_008283</name>
</gene>
<evidence type="ECO:0000313" key="2">
    <source>
        <dbReference type="EMBL" id="KAL3765626.1"/>
    </source>
</evidence>
<dbReference type="AlphaFoldDB" id="A0ABD3MS06"/>
<keyword evidence="3" id="KW-1185">Reference proteome</keyword>
<organism evidence="2 3">
    <name type="scientific">Stephanodiscus triporus</name>
    <dbReference type="NCBI Taxonomy" id="2934178"/>
    <lineage>
        <taxon>Eukaryota</taxon>
        <taxon>Sar</taxon>
        <taxon>Stramenopiles</taxon>
        <taxon>Ochrophyta</taxon>
        <taxon>Bacillariophyta</taxon>
        <taxon>Coscinodiscophyceae</taxon>
        <taxon>Thalassiosirophycidae</taxon>
        <taxon>Stephanodiscales</taxon>
        <taxon>Stephanodiscaceae</taxon>
        <taxon>Stephanodiscus</taxon>
    </lineage>
</organism>
<reference evidence="2 3" key="1">
    <citation type="submission" date="2024-10" db="EMBL/GenBank/DDBJ databases">
        <title>Updated reference genomes for cyclostephanoid diatoms.</title>
        <authorList>
            <person name="Roberts W.R."/>
            <person name="Alverson A.J."/>
        </authorList>
    </citation>
    <scope>NUCLEOTIDE SEQUENCE [LARGE SCALE GENOMIC DNA]</scope>
    <source>
        <strain evidence="2 3">AJA276-08</strain>
    </source>
</reference>
<feature type="region of interest" description="Disordered" evidence="1">
    <location>
        <begin position="60"/>
        <end position="81"/>
    </location>
</feature>
<protein>
    <submittedName>
        <fullName evidence="2">Uncharacterized protein</fullName>
    </submittedName>
</protein>
<accession>A0ABD3MS06</accession>